<reference evidence="1 2" key="1">
    <citation type="submission" date="2019-01" db="EMBL/GenBank/DDBJ databases">
        <title>Draft genome sequence of Psathyrella aberdarensis IHI B618.</title>
        <authorList>
            <person name="Buettner E."/>
            <person name="Kellner H."/>
        </authorList>
    </citation>
    <scope>NUCLEOTIDE SEQUENCE [LARGE SCALE GENOMIC DNA]</scope>
    <source>
        <strain evidence="1 2">IHI B618</strain>
    </source>
</reference>
<proteinExistence type="predicted"/>
<evidence type="ECO:0000313" key="2">
    <source>
        <dbReference type="Proteomes" id="UP000290288"/>
    </source>
</evidence>
<keyword evidence="2" id="KW-1185">Reference proteome</keyword>
<comment type="caution">
    <text evidence="1">The sequence shown here is derived from an EMBL/GenBank/DDBJ whole genome shotgun (WGS) entry which is preliminary data.</text>
</comment>
<accession>A0A4Q2CZ41</accession>
<dbReference type="Proteomes" id="UP000290288">
    <property type="component" value="Unassembled WGS sequence"/>
</dbReference>
<gene>
    <name evidence="1" type="ORF">EST38_g14163</name>
</gene>
<name>A0A4Q2CZ41_9AGAR</name>
<dbReference type="EMBL" id="SDEE01001682">
    <property type="protein sequence ID" value="RXW11692.1"/>
    <property type="molecule type" value="Genomic_DNA"/>
</dbReference>
<dbReference type="AlphaFoldDB" id="A0A4Q2CZ41"/>
<protein>
    <submittedName>
        <fullName evidence="1">Uncharacterized protein</fullName>
    </submittedName>
</protein>
<organism evidence="1 2">
    <name type="scientific">Candolleomyces aberdarensis</name>
    <dbReference type="NCBI Taxonomy" id="2316362"/>
    <lineage>
        <taxon>Eukaryota</taxon>
        <taxon>Fungi</taxon>
        <taxon>Dikarya</taxon>
        <taxon>Basidiomycota</taxon>
        <taxon>Agaricomycotina</taxon>
        <taxon>Agaricomycetes</taxon>
        <taxon>Agaricomycetidae</taxon>
        <taxon>Agaricales</taxon>
        <taxon>Agaricineae</taxon>
        <taxon>Psathyrellaceae</taxon>
        <taxon>Candolleomyces</taxon>
    </lineage>
</organism>
<evidence type="ECO:0000313" key="1">
    <source>
        <dbReference type="EMBL" id="RXW11692.1"/>
    </source>
</evidence>
<sequence>MLFSGLKFYSYSAPVEVLSHGAKATYINIVLNLNNNKENRKDTNPIKPHLYFDCGKTVVAFIM</sequence>